<gene>
    <name evidence="2" type="ORF">HNO85_17510</name>
</gene>
<keyword evidence="2" id="KW-0378">Hydrolase</keyword>
<keyword evidence="2" id="KW-0540">Nuclease</keyword>
<dbReference type="AlphaFoldDB" id="A0AAJ3KWM0"/>
<dbReference type="InterPro" id="IPR036691">
    <property type="entry name" value="Endo/exonu/phosph_ase_sf"/>
</dbReference>
<reference evidence="2 3" key="1">
    <citation type="journal article" date="2020" name="Front. Plant Sci.">
        <title>Isolation of Rhizosphere Bacteria That Improve Quality and Water Stress Tolerance in Greenhouse Ornamentals.</title>
        <authorList>
            <person name="Nordstedt N.P."/>
            <person name="Jones M.L."/>
        </authorList>
    </citation>
    <scope>NUCLEOTIDE SEQUENCE [LARGE SCALE GENOMIC DNA]</scope>
    <source>
        <strain evidence="2 3">C2F7</strain>
    </source>
</reference>
<proteinExistence type="predicted"/>
<evidence type="ECO:0000259" key="1">
    <source>
        <dbReference type="Pfam" id="PF03372"/>
    </source>
</evidence>
<feature type="domain" description="Endonuclease/exonuclease/phosphatase" evidence="1">
    <location>
        <begin position="56"/>
        <end position="346"/>
    </location>
</feature>
<dbReference type="GO" id="GO:0004519">
    <property type="term" value="F:endonuclease activity"/>
    <property type="evidence" value="ECO:0007669"/>
    <property type="project" value="UniProtKB-KW"/>
</dbReference>
<dbReference type="Gene3D" id="3.60.10.10">
    <property type="entry name" value="Endonuclease/exonuclease/phosphatase"/>
    <property type="match status" value="1"/>
</dbReference>
<dbReference type="Proteomes" id="UP000562723">
    <property type="component" value="Unassembled WGS sequence"/>
</dbReference>
<dbReference type="SUPFAM" id="SSF56219">
    <property type="entry name" value="DNase I-like"/>
    <property type="match status" value="1"/>
</dbReference>
<comment type="caution">
    <text evidence="2">The sequence shown here is derived from an EMBL/GenBank/DDBJ whole genome shotgun (WGS) entry which is preliminary data.</text>
</comment>
<evidence type="ECO:0000313" key="3">
    <source>
        <dbReference type="Proteomes" id="UP000562723"/>
    </source>
</evidence>
<protein>
    <submittedName>
        <fullName evidence="2">Endonuclease/exonuclease/phosphatase family protein</fullName>
    </submittedName>
</protein>
<dbReference type="GO" id="GO:0016020">
    <property type="term" value="C:membrane"/>
    <property type="evidence" value="ECO:0007669"/>
    <property type="project" value="GOC"/>
</dbReference>
<dbReference type="InterPro" id="IPR005135">
    <property type="entry name" value="Endo/exonuclease/phosphatase"/>
</dbReference>
<dbReference type="InterPro" id="IPR051916">
    <property type="entry name" value="GPI-anchor_lipid_remodeler"/>
</dbReference>
<dbReference type="PANTHER" id="PTHR14859:SF1">
    <property type="entry name" value="PGAP2-INTERACTING PROTEIN"/>
    <property type="match status" value="1"/>
</dbReference>
<organism evidence="2 3">
    <name type="scientific">Pseudomonas brassicacearum</name>
    <dbReference type="NCBI Taxonomy" id="930166"/>
    <lineage>
        <taxon>Bacteria</taxon>
        <taxon>Pseudomonadati</taxon>
        <taxon>Pseudomonadota</taxon>
        <taxon>Gammaproteobacteria</taxon>
        <taxon>Pseudomonadales</taxon>
        <taxon>Pseudomonadaceae</taxon>
        <taxon>Pseudomonas</taxon>
    </lineage>
</organism>
<dbReference type="RefSeq" id="WP_175360524.1">
    <property type="nucleotide sequence ID" value="NZ_JABFMS010000033.1"/>
</dbReference>
<sequence>MTRLLRYTLLGLLLILSLAVLSIYGLTWRPQPRETLPVSCTANAAPLVPGQALKVMTWNVQFLAGKRYVFWNDLAQGDDERPTLEDMAFSLDEVARVIRDEQPDVVLLQELDKGAKASDYQDQLKLLQERLADLYPCGTSAFDWKADFIPDPHIFGSVGRQLATLSRYRIDHAERIQLPVADTNVISRQFQPKNALLVSYLALSGGGQLAVLNTHLERATEPGETLPKQVIAVAKALDKFESAGTPWLIGGDFNLLPLGQYRRLPAEQRTPYSADSPLHLLWDKYPMIPTNNEASGIDRAHWLTHYPNDPGLNGPDRTVDYLFYSPRIKRVEAQVRQDDTLRISDHLPVIARFLLPAAP</sequence>
<dbReference type="PANTHER" id="PTHR14859">
    <property type="entry name" value="CALCOFLUOR WHITE HYPERSENSITIVE PROTEIN PRECURSOR"/>
    <property type="match status" value="1"/>
</dbReference>
<accession>A0AAJ3KWM0</accession>
<dbReference type="GO" id="GO:0006506">
    <property type="term" value="P:GPI anchor biosynthetic process"/>
    <property type="evidence" value="ECO:0007669"/>
    <property type="project" value="TreeGrafter"/>
</dbReference>
<evidence type="ECO:0000313" key="2">
    <source>
        <dbReference type="EMBL" id="NUT82744.1"/>
    </source>
</evidence>
<dbReference type="Pfam" id="PF03372">
    <property type="entry name" value="Exo_endo_phos"/>
    <property type="match status" value="1"/>
</dbReference>
<dbReference type="EMBL" id="JABFMS010000033">
    <property type="protein sequence ID" value="NUT82744.1"/>
    <property type="molecule type" value="Genomic_DNA"/>
</dbReference>
<name>A0AAJ3KWM0_9PSED</name>
<keyword evidence="2" id="KW-0255">Endonuclease</keyword>